<dbReference type="GO" id="GO:0046872">
    <property type="term" value="F:metal ion binding"/>
    <property type="evidence" value="ECO:0007669"/>
    <property type="project" value="UniProtKB-KW"/>
</dbReference>
<dbReference type="Proteomes" id="UP001304300">
    <property type="component" value="Chromosome"/>
</dbReference>
<feature type="domain" description="Cytochrome c" evidence="6">
    <location>
        <begin position="422"/>
        <end position="634"/>
    </location>
</feature>
<dbReference type="GO" id="GO:0009055">
    <property type="term" value="F:electron transfer activity"/>
    <property type="evidence" value="ECO:0007669"/>
    <property type="project" value="InterPro"/>
</dbReference>
<keyword evidence="8" id="KW-1185">Reference proteome</keyword>
<evidence type="ECO:0000256" key="4">
    <source>
        <dbReference type="PROSITE-ProRule" id="PRU00433"/>
    </source>
</evidence>
<dbReference type="RefSeq" id="WP_317835498.1">
    <property type="nucleotide sequence ID" value="NZ_CP136920.1"/>
</dbReference>
<feature type="region of interest" description="Disordered" evidence="5">
    <location>
        <begin position="48"/>
        <end position="67"/>
    </location>
</feature>
<proteinExistence type="predicted"/>
<dbReference type="InterPro" id="IPR051395">
    <property type="entry name" value="Cytochrome_c_Peroxidase/MauG"/>
</dbReference>
<evidence type="ECO:0000256" key="3">
    <source>
        <dbReference type="ARBA" id="ARBA00023004"/>
    </source>
</evidence>
<evidence type="ECO:0000259" key="6">
    <source>
        <dbReference type="PROSITE" id="PS51007"/>
    </source>
</evidence>
<dbReference type="SUPFAM" id="SSF46626">
    <property type="entry name" value="Cytochrome c"/>
    <property type="match status" value="1"/>
</dbReference>
<dbReference type="PROSITE" id="PS00018">
    <property type="entry name" value="EF_HAND_1"/>
    <property type="match status" value="1"/>
</dbReference>
<accession>A0AAQ3LIW7</accession>
<keyword evidence="1 4" id="KW-0349">Heme</keyword>
<dbReference type="InterPro" id="IPR009056">
    <property type="entry name" value="Cyt_c-like_dom"/>
</dbReference>
<dbReference type="GO" id="GO:0004130">
    <property type="term" value="F:cytochrome-c peroxidase activity"/>
    <property type="evidence" value="ECO:0007669"/>
    <property type="project" value="TreeGrafter"/>
</dbReference>
<gene>
    <name evidence="7" type="ORF">RZN69_07650</name>
</gene>
<feature type="domain" description="Cytochrome c" evidence="6">
    <location>
        <begin position="644"/>
        <end position="776"/>
    </location>
</feature>
<keyword evidence="2 4" id="KW-0479">Metal-binding</keyword>
<dbReference type="InterPro" id="IPR010538">
    <property type="entry name" value="DHOR"/>
</dbReference>
<dbReference type="EMBL" id="CP136920">
    <property type="protein sequence ID" value="WOO42964.1"/>
    <property type="molecule type" value="Genomic_DNA"/>
</dbReference>
<dbReference type="Gene3D" id="1.10.760.10">
    <property type="entry name" value="Cytochrome c-like domain"/>
    <property type="match status" value="1"/>
</dbReference>
<evidence type="ECO:0000256" key="5">
    <source>
        <dbReference type="SAM" id="MobiDB-lite"/>
    </source>
</evidence>
<name>A0AAQ3LIW7_9BACT</name>
<dbReference type="InterPro" id="IPR036909">
    <property type="entry name" value="Cyt_c-like_dom_sf"/>
</dbReference>
<organism evidence="7 8">
    <name type="scientific">Rubellicoccus peritrichatus</name>
    <dbReference type="NCBI Taxonomy" id="3080537"/>
    <lineage>
        <taxon>Bacteria</taxon>
        <taxon>Pseudomonadati</taxon>
        <taxon>Verrucomicrobiota</taxon>
        <taxon>Opitutia</taxon>
        <taxon>Puniceicoccales</taxon>
        <taxon>Cerasicoccaceae</taxon>
        <taxon>Rubellicoccus</taxon>
    </lineage>
</organism>
<evidence type="ECO:0000256" key="1">
    <source>
        <dbReference type="ARBA" id="ARBA00022617"/>
    </source>
</evidence>
<reference evidence="7 8" key="1">
    <citation type="submission" date="2023-10" db="EMBL/GenBank/DDBJ databases">
        <title>Rubellicoccus peritrichatus gen. nov., sp. nov., isolated from an algae of coral reef tank.</title>
        <authorList>
            <person name="Luo J."/>
        </authorList>
    </citation>
    <scope>NUCLEOTIDE SEQUENCE [LARGE SCALE GENOMIC DNA]</scope>
    <source>
        <strain evidence="7 8">CR14</strain>
    </source>
</reference>
<dbReference type="Pfam" id="PF06537">
    <property type="entry name" value="DHOR"/>
    <property type="match status" value="1"/>
</dbReference>
<keyword evidence="3 4" id="KW-0408">Iron</keyword>
<dbReference type="GO" id="GO:0020037">
    <property type="term" value="F:heme binding"/>
    <property type="evidence" value="ECO:0007669"/>
    <property type="project" value="InterPro"/>
</dbReference>
<evidence type="ECO:0000313" key="8">
    <source>
        <dbReference type="Proteomes" id="UP001304300"/>
    </source>
</evidence>
<sequence>MLRLKSIERFSGALRLAAHSALTSIAITSVTLSLNAIENDPYTDIASWRQGHFNDPNGAGQGSDRADPDRDGLLNLIEYALCTNPIIPDTEGVPILESDGDNLLLRYNRARADVNYIVETSVDLVSWTVDGVDQGNSGLGERTATISNGVTDRKVVRLRVENPNNAFVPLFTNETTLEPATTIETDTALYTYFADRARDRHAREDHFEAYDHYLSFYWEHRTAAVEIVDTVGKGGSTVTFNVESLWKFKEDQAELRFFYRGVNTVAEYFNNGSMDRIDDTHWIRTVTYNDKENRPLQVGDRLEFEISQFLDEPPNGRENYYGTTYLYIVGQGLVPWETRGVFGDPTTELEDSYPIPEEGWLGGLTTLPYMYSGEPDNHFMQMATNLSNINGQPFVLGRRVHHTDFGDGSHDEGTDNPDFTELSGMLGTRYINRSCVACHTKNGRALPPDLNSTLDQYVIKVGDGNDNPHPELGSVLQPRSIGEDPEGSAVIANWIEADGLRSPDYDFNGIEPPQFSARIAPQLVGMGLLEAIPESSLQALADPDDSNGDGISGRLSIVTDPETNEQRVGRFGWKAGQSSVRSQVAAALNTDMGVMTSVFPNPDLGSVQSDAGDSDAELSEAHLKDLTTYISLLGVRAQRDLDDPDVIQGRTLFHSAKCTDCHTPSFTTSAYHPHAELRNQVIHPYTNLLLHDMGPGLADNLTEGSASGSEWRTPPLWGIGLTDGVSEGEAYLHDGRARNLTEAILWHGGEAEASKQAFEAMTQEEQDSVIEFLKSL</sequence>
<dbReference type="PANTHER" id="PTHR30600:SF4">
    <property type="entry name" value="CYTOCHROME C DOMAIN-CONTAINING PROTEIN"/>
    <property type="match status" value="1"/>
</dbReference>
<evidence type="ECO:0000256" key="2">
    <source>
        <dbReference type="ARBA" id="ARBA00022723"/>
    </source>
</evidence>
<dbReference type="PANTHER" id="PTHR30600">
    <property type="entry name" value="CYTOCHROME C PEROXIDASE-RELATED"/>
    <property type="match status" value="1"/>
</dbReference>
<dbReference type="KEGG" id="puo:RZN69_07650"/>
<dbReference type="InterPro" id="IPR018247">
    <property type="entry name" value="EF_Hand_1_Ca_BS"/>
</dbReference>
<evidence type="ECO:0000313" key="7">
    <source>
        <dbReference type="EMBL" id="WOO42964.1"/>
    </source>
</evidence>
<dbReference type="PROSITE" id="PS51007">
    <property type="entry name" value="CYTC"/>
    <property type="match status" value="2"/>
</dbReference>
<protein>
    <submittedName>
        <fullName evidence="7">Di-heme oxidoredictase family protein</fullName>
    </submittedName>
</protein>
<dbReference type="AlphaFoldDB" id="A0AAQ3LIW7"/>